<dbReference type="STRING" id="569365.A0A0D2CMR1"/>
<dbReference type="InterPro" id="IPR006680">
    <property type="entry name" value="Amidohydro-rel"/>
</dbReference>
<accession>A0A0D2CMR1</accession>
<dbReference type="Pfam" id="PF01979">
    <property type="entry name" value="Amidohydro_1"/>
    <property type="match status" value="1"/>
</dbReference>
<proteinExistence type="predicted"/>
<dbReference type="InterPro" id="IPR032466">
    <property type="entry name" value="Metal_Hydrolase"/>
</dbReference>
<reference evidence="2 3" key="1">
    <citation type="submission" date="2015-01" db="EMBL/GenBank/DDBJ databases">
        <title>The Genome Sequence of Cladophialophora immunda CBS83496.</title>
        <authorList>
            <consortium name="The Broad Institute Genomics Platform"/>
            <person name="Cuomo C."/>
            <person name="de Hoog S."/>
            <person name="Gorbushina A."/>
            <person name="Stielow B."/>
            <person name="Teixiera M."/>
            <person name="Abouelleil A."/>
            <person name="Chapman S.B."/>
            <person name="Priest M."/>
            <person name="Young S.K."/>
            <person name="Wortman J."/>
            <person name="Nusbaum C."/>
            <person name="Birren B."/>
        </authorList>
    </citation>
    <scope>NUCLEOTIDE SEQUENCE [LARGE SCALE GENOMIC DNA]</scope>
    <source>
        <strain evidence="2 3">CBS 83496</strain>
    </source>
</reference>
<organism evidence="2 3">
    <name type="scientific">Cladophialophora immunda</name>
    <dbReference type="NCBI Taxonomy" id="569365"/>
    <lineage>
        <taxon>Eukaryota</taxon>
        <taxon>Fungi</taxon>
        <taxon>Dikarya</taxon>
        <taxon>Ascomycota</taxon>
        <taxon>Pezizomycotina</taxon>
        <taxon>Eurotiomycetes</taxon>
        <taxon>Chaetothyriomycetidae</taxon>
        <taxon>Chaetothyriales</taxon>
        <taxon>Herpotrichiellaceae</taxon>
        <taxon>Cladophialophora</taxon>
    </lineage>
</organism>
<dbReference type="EMBL" id="KN847045">
    <property type="protein sequence ID" value="KIW24854.1"/>
    <property type="molecule type" value="Genomic_DNA"/>
</dbReference>
<dbReference type="GeneID" id="27349736"/>
<dbReference type="RefSeq" id="XP_016245070.1">
    <property type="nucleotide sequence ID" value="XM_016397879.1"/>
</dbReference>
<evidence type="ECO:0000313" key="2">
    <source>
        <dbReference type="EMBL" id="KIW24854.1"/>
    </source>
</evidence>
<keyword evidence="3" id="KW-1185">Reference proteome</keyword>
<dbReference type="OrthoDB" id="194468at2759"/>
<dbReference type="PANTHER" id="PTHR43135">
    <property type="entry name" value="ALPHA-D-RIBOSE 1-METHYLPHOSPHONATE 5-TRIPHOSPHATE DIPHOSPHATASE"/>
    <property type="match status" value="1"/>
</dbReference>
<dbReference type="Proteomes" id="UP000054466">
    <property type="component" value="Unassembled WGS sequence"/>
</dbReference>
<dbReference type="InterPro" id="IPR051781">
    <property type="entry name" value="Metallo-dep_Hydrolase"/>
</dbReference>
<dbReference type="VEuPathDB" id="FungiDB:PV07_10542"/>
<dbReference type="Gene3D" id="3.20.20.140">
    <property type="entry name" value="Metal-dependent hydrolases"/>
    <property type="match status" value="1"/>
</dbReference>
<dbReference type="PANTHER" id="PTHR43135:SF3">
    <property type="entry name" value="ALPHA-D-RIBOSE 1-METHYLPHOSPHONATE 5-TRIPHOSPHATE DIPHOSPHATASE"/>
    <property type="match status" value="1"/>
</dbReference>
<sequence>MNVGEVPQKAQLMRDAKVKVIDGRGRTLMSGLGDAHTHLTWNGDIAGLGTMGVEEHTILTVRSAQIYLDSGYTMCFGAASAKDRLDCVVRDAINAGDIPGPRYLANAKEIARRDGTLLPSITAFADGPDEMREVIRRHIGFGVDNIKLSMSGEEITETMRAEDSYFSEEETAACVDEAHKYGKRLCSHARSAESVKQCIRHGIEVIFHASFIDDEGMDMLEKAKSKHVVAPGLNWLHAMLYDADSFGYSYQKAEQVGYKREYDAAIRGLKEMHRRGITVLP</sequence>
<dbReference type="GO" id="GO:0016787">
    <property type="term" value="F:hydrolase activity"/>
    <property type="evidence" value="ECO:0007669"/>
    <property type="project" value="InterPro"/>
</dbReference>
<dbReference type="SUPFAM" id="SSF51556">
    <property type="entry name" value="Metallo-dependent hydrolases"/>
    <property type="match status" value="1"/>
</dbReference>
<evidence type="ECO:0000313" key="3">
    <source>
        <dbReference type="Proteomes" id="UP000054466"/>
    </source>
</evidence>
<gene>
    <name evidence="2" type="ORF">PV07_10542</name>
</gene>
<name>A0A0D2CMR1_9EURO</name>
<dbReference type="AlphaFoldDB" id="A0A0D2CMR1"/>
<dbReference type="HOGENOM" id="CLU_023620_2_1_1"/>
<evidence type="ECO:0000259" key="1">
    <source>
        <dbReference type="Pfam" id="PF01979"/>
    </source>
</evidence>
<feature type="domain" description="Amidohydrolase-related" evidence="1">
    <location>
        <begin position="28"/>
        <end position="220"/>
    </location>
</feature>
<protein>
    <recommendedName>
        <fullName evidence="1">Amidohydrolase-related domain-containing protein</fullName>
    </recommendedName>
</protein>